<evidence type="ECO:0000259" key="2">
    <source>
        <dbReference type="Pfam" id="PF13145"/>
    </source>
</evidence>
<dbReference type="AlphaFoldDB" id="E3HZL1"/>
<sequence>MKSSTLLREPLLHFLVLGLLIFAADHYIRPPDRLTITINNAVERELVTLFKDARGREPTDYELNQLFSRWLQNEVYYREALGLGLDQGDEMFRSRLVLKMREVVMGNLVVPTPSNDELKGWFESHRANYDSPERFDVSQFFVADLKTGNQKQVSDLLETVREAVPQPYTDQVRSYRNLSPENLSQVFGSDFAAALLANRDTTWRVLQSKQGWHIARVDALHPAVPAVFDEVKHIVKADWEAAQRRQKALEAIRDMRMRYTIVMSHAKRLETAFNTATSDKPGEEFDASALVEPKQTWAEDK</sequence>
<evidence type="ECO:0000313" key="4">
    <source>
        <dbReference type="Proteomes" id="UP000001399"/>
    </source>
</evidence>
<dbReference type="STRING" id="648757.Rvan_1804"/>
<reference evidence="4" key="1">
    <citation type="journal article" date="2011" name="J. Bacteriol.">
        <title>Genome sequences of eight morphologically diverse alphaproteobacteria.</title>
        <authorList>
            <consortium name="US DOE Joint Genome Institute"/>
            <person name="Brown P.J."/>
            <person name="Kysela D.T."/>
            <person name="Buechlein A."/>
            <person name="Hemmerich C."/>
            <person name="Brun Y.V."/>
        </authorList>
    </citation>
    <scope>NUCLEOTIDE SEQUENCE [LARGE SCALE GENOMIC DNA]</scope>
    <source>
        <strain evidence="4">ATCC 17100 / ATH 3.1.1 / DSM 162 / LMG 4299</strain>
    </source>
</reference>
<dbReference type="HOGENOM" id="CLU_067345_0_0_5"/>
<proteinExistence type="predicted"/>
<protein>
    <recommendedName>
        <fullName evidence="2">PpiC domain-containing protein</fullName>
    </recommendedName>
</protein>
<dbReference type="Pfam" id="PF13145">
    <property type="entry name" value="Rotamase_2"/>
    <property type="match status" value="1"/>
</dbReference>
<dbReference type="GO" id="GO:0003755">
    <property type="term" value="F:peptidyl-prolyl cis-trans isomerase activity"/>
    <property type="evidence" value="ECO:0007669"/>
    <property type="project" value="InterPro"/>
</dbReference>
<evidence type="ECO:0000313" key="3">
    <source>
        <dbReference type="EMBL" id="ADP71046.1"/>
    </source>
</evidence>
<accession>E3HZL1</accession>
<dbReference type="InterPro" id="IPR000297">
    <property type="entry name" value="PPIase_PpiC"/>
</dbReference>
<dbReference type="KEGG" id="rva:Rvan_1804"/>
<feature type="domain" description="PpiC" evidence="2">
    <location>
        <begin position="113"/>
        <end position="232"/>
    </location>
</feature>
<dbReference type="Proteomes" id="UP000001399">
    <property type="component" value="Chromosome"/>
</dbReference>
<evidence type="ECO:0000256" key="1">
    <source>
        <dbReference type="SAM" id="MobiDB-lite"/>
    </source>
</evidence>
<gene>
    <name evidence="3" type="ordered locus">Rvan_1804</name>
</gene>
<feature type="region of interest" description="Disordered" evidence="1">
    <location>
        <begin position="277"/>
        <end position="301"/>
    </location>
</feature>
<keyword evidence="4" id="KW-1185">Reference proteome</keyword>
<dbReference type="RefSeq" id="WP_013419436.1">
    <property type="nucleotide sequence ID" value="NC_014664.1"/>
</dbReference>
<name>E3HZL1_RHOVT</name>
<dbReference type="eggNOG" id="COG0760">
    <property type="taxonomic scope" value="Bacteria"/>
</dbReference>
<dbReference type="EMBL" id="CP002292">
    <property type="protein sequence ID" value="ADP71046.1"/>
    <property type="molecule type" value="Genomic_DNA"/>
</dbReference>
<organism evidence="3 4">
    <name type="scientific">Rhodomicrobium vannielii (strain ATCC 17100 / DSM 162 / LMG 4299 / NCIMB 10020 / ATH 3.1.1)</name>
    <dbReference type="NCBI Taxonomy" id="648757"/>
    <lineage>
        <taxon>Bacteria</taxon>
        <taxon>Pseudomonadati</taxon>
        <taxon>Pseudomonadota</taxon>
        <taxon>Alphaproteobacteria</taxon>
        <taxon>Hyphomicrobiales</taxon>
        <taxon>Hyphomicrobiaceae</taxon>
        <taxon>Rhodomicrobium</taxon>
    </lineage>
</organism>